<proteinExistence type="predicted"/>
<evidence type="ECO:0000313" key="3">
    <source>
        <dbReference type="Proteomes" id="UP001412067"/>
    </source>
</evidence>
<accession>A0ABR2M5M7</accession>
<organism evidence="2 3">
    <name type="scientific">Platanthera guangdongensis</name>
    <dbReference type="NCBI Taxonomy" id="2320717"/>
    <lineage>
        <taxon>Eukaryota</taxon>
        <taxon>Viridiplantae</taxon>
        <taxon>Streptophyta</taxon>
        <taxon>Embryophyta</taxon>
        <taxon>Tracheophyta</taxon>
        <taxon>Spermatophyta</taxon>
        <taxon>Magnoliopsida</taxon>
        <taxon>Liliopsida</taxon>
        <taxon>Asparagales</taxon>
        <taxon>Orchidaceae</taxon>
        <taxon>Orchidoideae</taxon>
        <taxon>Orchideae</taxon>
        <taxon>Orchidinae</taxon>
        <taxon>Platanthera</taxon>
    </lineage>
</organism>
<reference evidence="2 3" key="1">
    <citation type="journal article" date="2022" name="Nat. Plants">
        <title>Genomes of leafy and leafless Platanthera orchids illuminate the evolution of mycoheterotrophy.</title>
        <authorList>
            <person name="Li M.H."/>
            <person name="Liu K.W."/>
            <person name="Li Z."/>
            <person name="Lu H.C."/>
            <person name="Ye Q.L."/>
            <person name="Zhang D."/>
            <person name="Wang J.Y."/>
            <person name="Li Y.F."/>
            <person name="Zhong Z.M."/>
            <person name="Liu X."/>
            <person name="Yu X."/>
            <person name="Liu D.K."/>
            <person name="Tu X.D."/>
            <person name="Liu B."/>
            <person name="Hao Y."/>
            <person name="Liao X.Y."/>
            <person name="Jiang Y.T."/>
            <person name="Sun W.H."/>
            <person name="Chen J."/>
            <person name="Chen Y.Q."/>
            <person name="Ai Y."/>
            <person name="Zhai J.W."/>
            <person name="Wu S.S."/>
            <person name="Zhou Z."/>
            <person name="Hsiao Y.Y."/>
            <person name="Wu W.L."/>
            <person name="Chen Y.Y."/>
            <person name="Lin Y.F."/>
            <person name="Hsu J.L."/>
            <person name="Li C.Y."/>
            <person name="Wang Z.W."/>
            <person name="Zhao X."/>
            <person name="Zhong W.Y."/>
            <person name="Ma X.K."/>
            <person name="Ma L."/>
            <person name="Huang J."/>
            <person name="Chen G.Z."/>
            <person name="Huang M.Z."/>
            <person name="Huang L."/>
            <person name="Peng D.H."/>
            <person name="Luo Y.B."/>
            <person name="Zou S.Q."/>
            <person name="Chen S.P."/>
            <person name="Lan S."/>
            <person name="Tsai W.C."/>
            <person name="Van de Peer Y."/>
            <person name="Liu Z.J."/>
        </authorList>
    </citation>
    <scope>NUCLEOTIDE SEQUENCE [LARGE SCALE GENOMIC DNA]</scope>
    <source>
        <strain evidence="2">Lor288</strain>
    </source>
</reference>
<keyword evidence="3" id="KW-1185">Reference proteome</keyword>
<evidence type="ECO:0000313" key="2">
    <source>
        <dbReference type="EMBL" id="KAK8959457.1"/>
    </source>
</evidence>
<gene>
    <name evidence="2" type="ORF">KSP40_PGU011100</name>
</gene>
<protein>
    <submittedName>
        <fullName evidence="2">Uncharacterized protein</fullName>
    </submittedName>
</protein>
<comment type="caution">
    <text evidence="2">The sequence shown here is derived from an EMBL/GenBank/DDBJ whole genome shotgun (WGS) entry which is preliminary data.</text>
</comment>
<evidence type="ECO:0000256" key="1">
    <source>
        <dbReference type="SAM" id="MobiDB-lite"/>
    </source>
</evidence>
<feature type="region of interest" description="Disordered" evidence="1">
    <location>
        <begin position="1"/>
        <end position="20"/>
    </location>
</feature>
<dbReference type="EMBL" id="JBBWWR010000011">
    <property type="protein sequence ID" value="KAK8959457.1"/>
    <property type="molecule type" value="Genomic_DNA"/>
</dbReference>
<name>A0ABR2M5M7_9ASPA</name>
<sequence>MGEGLRSNVLYHREEDGQPGETTGVVSDLFWWKGAAQPACSLVKTSEGRARCLCLTNFLFKNSLYADGRFPFWGRRRATTD</sequence>
<dbReference type="Proteomes" id="UP001412067">
    <property type="component" value="Unassembled WGS sequence"/>
</dbReference>